<dbReference type="SMART" id="SM00342">
    <property type="entry name" value="HTH_ARAC"/>
    <property type="match status" value="1"/>
</dbReference>
<dbReference type="InterPro" id="IPR009057">
    <property type="entry name" value="Homeodomain-like_sf"/>
</dbReference>
<proteinExistence type="predicted"/>
<dbReference type="STRING" id="1122240.GCA_000620105_03590"/>
<evidence type="ECO:0000256" key="1">
    <source>
        <dbReference type="ARBA" id="ARBA00022491"/>
    </source>
</evidence>
<dbReference type="Pfam" id="PF12833">
    <property type="entry name" value="HTH_18"/>
    <property type="match status" value="1"/>
</dbReference>
<dbReference type="OrthoDB" id="9804543at2"/>
<dbReference type="FunFam" id="1.10.10.60:FF:000132">
    <property type="entry name" value="AraC family transcriptional regulator"/>
    <property type="match status" value="1"/>
</dbReference>
<dbReference type="CDD" id="cd06124">
    <property type="entry name" value="cupin_NimR-like_N"/>
    <property type="match status" value="1"/>
</dbReference>
<dbReference type="PANTHER" id="PTHR11019:SF199">
    <property type="entry name" value="HTH-TYPE TRANSCRIPTIONAL REGULATOR NIMR"/>
    <property type="match status" value="1"/>
</dbReference>
<dbReference type="SUPFAM" id="SSF46689">
    <property type="entry name" value="Homeodomain-like"/>
    <property type="match status" value="1"/>
</dbReference>
<dbReference type="InterPro" id="IPR014710">
    <property type="entry name" value="RmlC-like_jellyroll"/>
</dbReference>
<dbReference type="Gene3D" id="1.10.10.60">
    <property type="entry name" value="Homeodomain-like"/>
    <property type="match status" value="1"/>
</dbReference>
<gene>
    <name evidence="6" type="ORF">DAI18_16375</name>
</gene>
<feature type="domain" description="HTH araC/xylS-type" evidence="5">
    <location>
        <begin position="162"/>
        <end position="259"/>
    </location>
</feature>
<dbReference type="AlphaFoldDB" id="A0A2S0PDV8"/>
<dbReference type="Pfam" id="PF02311">
    <property type="entry name" value="AraC_binding"/>
    <property type="match status" value="1"/>
</dbReference>
<keyword evidence="3" id="KW-0238">DNA-binding</keyword>
<dbReference type="RefSeq" id="WP_028500367.1">
    <property type="nucleotide sequence ID" value="NZ_CP028519.1"/>
</dbReference>
<keyword evidence="1" id="KW-0678">Repressor</keyword>
<name>A0A2S0PDV8_9NEIS</name>
<dbReference type="SUPFAM" id="SSF51182">
    <property type="entry name" value="RmlC-like cupins"/>
    <property type="match status" value="1"/>
</dbReference>
<keyword evidence="7" id="KW-1185">Reference proteome</keyword>
<dbReference type="GO" id="GO:0003700">
    <property type="term" value="F:DNA-binding transcription factor activity"/>
    <property type="evidence" value="ECO:0007669"/>
    <property type="project" value="InterPro"/>
</dbReference>
<evidence type="ECO:0000313" key="7">
    <source>
        <dbReference type="Proteomes" id="UP000244173"/>
    </source>
</evidence>
<accession>A0A2S0PDV8</accession>
<dbReference type="InterPro" id="IPR003313">
    <property type="entry name" value="AraC-bd"/>
</dbReference>
<dbReference type="PROSITE" id="PS01124">
    <property type="entry name" value="HTH_ARAC_FAMILY_2"/>
    <property type="match status" value="1"/>
</dbReference>
<protein>
    <submittedName>
        <fullName evidence="6">AraC family transcriptional regulator</fullName>
    </submittedName>
</protein>
<dbReference type="Proteomes" id="UP000244173">
    <property type="component" value="Chromosome"/>
</dbReference>
<evidence type="ECO:0000259" key="5">
    <source>
        <dbReference type="PROSITE" id="PS01124"/>
    </source>
</evidence>
<sequence>MSDLFAFPLTFDPDAWPASAIALRLDVRDNGREQPFHCHRKGQLVLALRGAVTCTVEDGIWLVPPQCGVWIPPGLPHSNRVSDNGRIGLLFVEPGAAALPAHCCTLAISPLLRELIEYLAGQAPDYPADGPTGRLARVLLEQLASMPAERLYLPVATSSRLRRIADALIADPSDRRTMAQWAAWVALSERSLARLALAETGMTFGRWRRQLHLIVALQRLSVGTPVQIVSQDLGYESVSAFITMFRKALGQAPTRYMADRNLAENRY</sequence>
<dbReference type="KEGG" id="maer:DAI18_16375"/>
<organism evidence="6 7">
    <name type="scientific">Microvirgula aerodenitrificans</name>
    <dbReference type="NCBI Taxonomy" id="57480"/>
    <lineage>
        <taxon>Bacteria</taxon>
        <taxon>Pseudomonadati</taxon>
        <taxon>Pseudomonadota</taxon>
        <taxon>Betaproteobacteria</taxon>
        <taxon>Neisseriales</taxon>
        <taxon>Aquaspirillaceae</taxon>
        <taxon>Microvirgula</taxon>
    </lineage>
</organism>
<reference evidence="6 7" key="1">
    <citation type="submission" date="2018-04" db="EMBL/GenBank/DDBJ databases">
        <title>Denitrifier Microvirgula.</title>
        <authorList>
            <person name="Anderson E."/>
            <person name="Jang J."/>
            <person name="Ishii S."/>
        </authorList>
    </citation>
    <scope>NUCLEOTIDE SEQUENCE [LARGE SCALE GENOMIC DNA]</scope>
    <source>
        <strain evidence="6 7">BE2.4</strain>
    </source>
</reference>
<dbReference type="InterPro" id="IPR011051">
    <property type="entry name" value="RmlC_Cupin_sf"/>
</dbReference>
<dbReference type="GO" id="GO:0043565">
    <property type="term" value="F:sequence-specific DNA binding"/>
    <property type="evidence" value="ECO:0007669"/>
    <property type="project" value="InterPro"/>
</dbReference>
<evidence type="ECO:0000256" key="3">
    <source>
        <dbReference type="ARBA" id="ARBA00023125"/>
    </source>
</evidence>
<dbReference type="Gene3D" id="2.60.120.10">
    <property type="entry name" value="Jelly Rolls"/>
    <property type="match status" value="1"/>
</dbReference>
<keyword evidence="4" id="KW-0804">Transcription</keyword>
<dbReference type="PANTHER" id="PTHR11019">
    <property type="entry name" value="HTH-TYPE TRANSCRIPTIONAL REGULATOR NIMR"/>
    <property type="match status" value="1"/>
</dbReference>
<dbReference type="EMBL" id="CP028519">
    <property type="protein sequence ID" value="AVY95447.1"/>
    <property type="molecule type" value="Genomic_DNA"/>
</dbReference>
<keyword evidence="2" id="KW-0805">Transcription regulation</keyword>
<evidence type="ECO:0000256" key="4">
    <source>
        <dbReference type="ARBA" id="ARBA00023163"/>
    </source>
</evidence>
<evidence type="ECO:0000313" key="6">
    <source>
        <dbReference type="EMBL" id="AVY95447.1"/>
    </source>
</evidence>
<evidence type="ECO:0000256" key="2">
    <source>
        <dbReference type="ARBA" id="ARBA00023015"/>
    </source>
</evidence>
<dbReference type="InterPro" id="IPR018060">
    <property type="entry name" value="HTH_AraC"/>
</dbReference>